<dbReference type="InterPro" id="IPR046335">
    <property type="entry name" value="LacI/GalR-like_sensor"/>
</dbReference>
<protein>
    <submittedName>
        <fullName evidence="5">DNA-binding LacI/PurR family transcriptional regulator</fullName>
    </submittedName>
</protein>
<keyword evidence="3" id="KW-0804">Transcription</keyword>
<dbReference type="InterPro" id="IPR000843">
    <property type="entry name" value="HTH_LacI"/>
</dbReference>
<dbReference type="Pfam" id="PF00356">
    <property type="entry name" value="LacI"/>
    <property type="match status" value="1"/>
</dbReference>
<accession>A0ABU0HAT7</accession>
<feature type="domain" description="HTH lacI-type" evidence="4">
    <location>
        <begin position="6"/>
        <end position="60"/>
    </location>
</feature>
<dbReference type="InterPro" id="IPR010982">
    <property type="entry name" value="Lambda_DNA-bd_dom_sf"/>
</dbReference>
<dbReference type="InterPro" id="IPR028082">
    <property type="entry name" value="Peripla_BP_I"/>
</dbReference>
<organism evidence="5 6">
    <name type="scientific">Kaistia dalseonensis</name>
    <dbReference type="NCBI Taxonomy" id="410840"/>
    <lineage>
        <taxon>Bacteria</taxon>
        <taxon>Pseudomonadati</taxon>
        <taxon>Pseudomonadota</taxon>
        <taxon>Alphaproteobacteria</taxon>
        <taxon>Hyphomicrobiales</taxon>
        <taxon>Kaistiaceae</taxon>
        <taxon>Kaistia</taxon>
    </lineage>
</organism>
<evidence type="ECO:0000313" key="5">
    <source>
        <dbReference type="EMBL" id="MDQ0439427.1"/>
    </source>
</evidence>
<evidence type="ECO:0000256" key="3">
    <source>
        <dbReference type="ARBA" id="ARBA00023163"/>
    </source>
</evidence>
<dbReference type="Proteomes" id="UP001241603">
    <property type="component" value="Unassembled WGS sequence"/>
</dbReference>
<evidence type="ECO:0000256" key="1">
    <source>
        <dbReference type="ARBA" id="ARBA00023015"/>
    </source>
</evidence>
<evidence type="ECO:0000313" key="6">
    <source>
        <dbReference type="Proteomes" id="UP001241603"/>
    </source>
</evidence>
<dbReference type="SUPFAM" id="SSF47413">
    <property type="entry name" value="lambda repressor-like DNA-binding domains"/>
    <property type="match status" value="1"/>
</dbReference>
<comment type="caution">
    <text evidence="5">The sequence shown here is derived from an EMBL/GenBank/DDBJ whole genome shotgun (WGS) entry which is preliminary data.</text>
</comment>
<keyword evidence="6" id="KW-1185">Reference proteome</keyword>
<dbReference type="SMART" id="SM00354">
    <property type="entry name" value="HTH_LACI"/>
    <property type="match status" value="1"/>
</dbReference>
<gene>
    <name evidence="5" type="ORF">QO014_003828</name>
</gene>
<sequence>MNKKRITSKELAKLAGVSSATISRAFSPDSRIGSATRDRVLSIARQYDYQPNAIARSLNNQRSRLVAVVVNAIGNPCEAEQMQLLVHRLQERGLLPIMLCCGGFEDRLKLMRLASTYQVDHVIVFSDAISMQDAVEIFRMTRPIILSYEPLDNAAVSQIRIDGSVGAEEIIARMVADGRRHFAYLSGRASSWIDKQRQVWFAEALARHGLAFEAEAHGDYSYESGFKEAVPLLHRSRIDALICGNDVMAIGARDAARGVLNKRVPEDLGIVGHDGIAMASWESNDLTTLCVDQARFIDAAIQLVDLAEAGEEPPPLLRLDCTVRWGATT</sequence>
<reference evidence="5 6" key="1">
    <citation type="submission" date="2023-07" db="EMBL/GenBank/DDBJ databases">
        <title>Genomic Encyclopedia of Type Strains, Phase IV (KMG-IV): sequencing the most valuable type-strain genomes for metagenomic binning, comparative biology and taxonomic classification.</title>
        <authorList>
            <person name="Goeker M."/>
        </authorList>
    </citation>
    <scope>NUCLEOTIDE SEQUENCE [LARGE SCALE GENOMIC DNA]</scope>
    <source>
        <strain evidence="5 6">B6-8</strain>
    </source>
</reference>
<dbReference type="GO" id="GO:0003677">
    <property type="term" value="F:DNA binding"/>
    <property type="evidence" value="ECO:0007669"/>
    <property type="project" value="UniProtKB-KW"/>
</dbReference>
<evidence type="ECO:0000259" key="4">
    <source>
        <dbReference type="PROSITE" id="PS50932"/>
    </source>
</evidence>
<dbReference type="Gene3D" id="3.40.50.2300">
    <property type="match status" value="2"/>
</dbReference>
<keyword evidence="1" id="KW-0805">Transcription regulation</keyword>
<dbReference type="EMBL" id="JAUSVO010000005">
    <property type="protein sequence ID" value="MDQ0439427.1"/>
    <property type="molecule type" value="Genomic_DNA"/>
</dbReference>
<evidence type="ECO:0000256" key="2">
    <source>
        <dbReference type="ARBA" id="ARBA00023125"/>
    </source>
</evidence>
<dbReference type="Pfam" id="PF13377">
    <property type="entry name" value="Peripla_BP_3"/>
    <property type="match status" value="1"/>
</dbReference>
<name>A0ABU0HAT7_9HYPH</name>
<dbReference type="PROSITE" id="PS50932">
    <property type="entry name" value="HTH_LACI_2"/>
    <property type="match status" value="1"/>
</dbReference>
<dbReference type="SUPFAM" id="SSF53822">
    <property type="entry name" value="Periplasmic binding protein-like I"/>
    <property type="match status" value="1"/>
</dbReference>
<dbReference type="PANTHER" id="PTHR30146">
    <property type="entry name" value="LACI-RELATED TRANSCRIPTIONAL REPRESSOR"/>
    <property type="match status" value="1"/>
</dbReference>
<dbReference type="CDD" id="cd01392">
    <property type="entry name" value="HTH_LacI"/>
    <property type="match status" value="1"/>
</dbReference>
<dbReference type="RefSeq" id="WP_266350310.1">
    <property type="nucleotide sequence ID" value="NZ_JAPKNG010000005.1"/>
</dbReference>
<dbReference type="PANTHER" id="PTHR30146:SF109">
    <property type="entry name" value="HTH-TYPE TRANSCRIPTIONAL REGULATOR GALS"/>
    <property type="match status" value="1"/>
</dbReference>
<dbReference type="Gene3D" id="1.10.260.40">
    <property type="entry name" value="lambda repressor-like DNA-binding domains"/>
    <property type="match status" value="1"/>
</dbReference>
<proteinExistence type="predicted"/>
<keyword evidence="2 5" id="KW-0238">DNA-binding</keyword>